<dbReference type="InterPro" id="IPR009050">
    <property type="entry name" value="Globin-like_sf"/>
</dbReference>
<evidence type="ECO:0000256" key="3">
    <source>
        <dbReference type="ARBA" id="ARBA00022723"/>
    </source>
</evidence>
<dbReference type="Gene3D" id="1.10.490.10">
    <property type="entry name" value="Globins"/>
    <property type="match status" value="1"/>
</dbReference>
<dbReference type="Proteomes" id="UP001500742">
    <property type="component" value="Unassembled WGS sequence"/>
</dbReference>
<evidence type="ECO:0000256" key="1">
    <source>
        <dbReference type="ARBA" id="ARBA00022448"/>
    </source>
</evidence>
<evidence type="ECO:0000313" key="6">
    <source>
        <dbReference type="Proteomes" id="UP001500742"/>
    </source>
</evidence>
<evidence type="ECO:0000313" key="5">
    <source>
        <dbReference type="EMBL" id="GAA3977243.1"/>
    </source>
</evidence>
<evidence type="ECO:0000256" key="2">
    <source>
        <dbReference type="ARBA" id="ARBA00022617"/>
    </source>
</evidence>
<reference evidence="6" key="1">
    <citation type="journal article" date="2019" name="Int. J. Syst. Evol. Microbiol.">
        <title>The Global Catalogue of Microorganisms (GCM) 10K type strain sequencing project: providing services to taxonomists for standard genome sequencing and annotation.</title>
        <authorList>
            <consortium name="The Broad Institute Genomics Platform"/>
            <consortium name="The Broad Institute Genome Sequencing Center for Infectious Disease"/>
            <person name="Wu L."/>
            <person name="Ma J."/>
        </authorList>
    </citation>
    <scope>NUCLEOTIDE SEQUENCE [LARGE SCALE GENOMIC DNA]</scope>
    <source>
        <strain evidence="6">JCM 16601</strain>
    </source>
</reference>
<dbReference type="InterPro" id="IPR001486">
    <property type="entry name" value="Hemoglobin_trunc"/>
</dbReference>
<accession>A0ABP7Q6R2</accession>
<organism evidence="5 6">
    <name type="scientific">Mucilaginibacter dorajii</name>
    <dbReference type="NCBI Taxonomy" id="692994"/>
    <lineage>
        <taxon>Bacteria</taxon>
        <taxon>Pseudomonadati</taxon>
        <taxon>Bacteroidota</taxon>
        <taxon>Sphingobacteriia</taxon>
        <taxon>Sphingobacteriales</taxon>
        <taxon>Sphingobacteriaceae</taxon>
        <taxon>Mucilaginibacter</taxon>
    </lineage>
</organism>
<evidence type="ECO:0000256" key="4">
    <source>
        <dbReference type="ARBA" id="ARBA00023004"/>
    </source>
</evidence>
<keyword evidence="6" id="KW-1185">Reference proteome</keyword>
<comment type="caution">
    <text evidence="5">The sequence shown here is derived from an EMBL/GenBank/DDBJ whole genome shotgun (WGS) entry which is preliminary data.</text>
</comment>
<proteinExistence type="predicted"/>
<dbReference type="Pfam" id="PF01152">
    <property type="entry name" value="Bac_globin"/>
    <property type="match status" value="1"/>
</dbReference>
<dbReference type="CDD" id="cd14775">
    <property type="entry name" value="TrHb2_O-like"/>
    <property type="match status" value="1"/>
</dbReference>
<keyword evidence="1" id="KW-0813">Transport</keyword>
<protein>
    <submittedName>
        <fullName evidence="5">Group II truncated hemoglobin</fullName>
    </submittedName>
</protein>
<gene>
    <name evidence="5" type="ORF">GCM10022210_30070</name>
</gene>
<keyword evidence="3" id="KW-0479">Metal-binding</keyword>
<sequence>MRVIFIKIKLTIMTDIDKPQVPSLFEWAGGMPAFVNLFDKFYDKVLADDLLEPVFKHMSAQHRLHVAHFVAEVLGGPKVYSEEEGSHFIMISKHLQKYLTEAHRKRWMELLLQTADELLLPDDPEFRSAFLAYLEWGTRIAVINSKMDDANEAIDAPMPQWGWGVPGGPYIADQ</sequence>
<dbReference type="InterPro" id="IPR012292">
    <property type="entry name" value="Globin/Proto"/>
</dbReference>
<dbReference type="SUPFAM" id="SSF46458">
    <property type="entry name" value="Globin-like"/>
    <property type="match status" value="1"/>
</dbReference>
<keyword evidence="4" id="KW-0408">Iron</keyword>
<dbReference type="EMBL" id="BAAAZC010000020">
    <property type="protein sequence ID" value="GAA3977243.1"/>
    <property type="molecule type" value="Genomic_DNA"/>
</dbReference>
<name>A0ABP7Q6R2_9SPHI</name>
<keyword evidence="2" id="KW-0349">Heme</keyword>